<reference evidence="2" key="1">
    <citation type="submission" date="2021-01" db="EMBL/GenBank/DDBJ databases">
        <title>Whole genome shotgun sequence of Actinoplanes siamensis NBRC 109076.</title>
        <authorList>
            <person name="Komaki H."/>
            <person name="Tamura T."/>
        </authorList>
    </citation>
    <scope>NUCLEOTIDE SEQUENCE</scope>
    <source>
        <strain evidence="2">NBRC 109076</strain>
    </source>
</reference>
<name>A0A919NDM1_9ACTN</name>
<dbReference type="InterPro" id="IPR001932">
    <property type="entry name" value="PPM-type_phosphatase-like_dom"/>
</dbReference>
<dbReference type="SUPFAM" id="SSF81606">
    <property type="entry name" value="PP2C-like"/>
    <property type="match status" value="1"/>
</dbReference>
<dbReference type="EMBL" id="BOMW01000069">
    <property type="protein sequence ID" value="GIF08882.1"/>
    <property type="molecule type" value="Genomic_DNA"/>
</dbReference>
<dbReference type="AlphaFoldDB" id="A0A919NDM1"/>
<dbReference type="Proteomes" id="UP000629619">
    <property type="component" value="Unassembled WGS sequence"/>
</dbReference>
<organism evidence="2 3">
    <name type="scientific">Actinoplanes siamensis</name>
    <dbReference type="NCBI Taxonomy" id="1223317"/>
    <lineage>
        <taxon>Bacteria</taxon>
        <taxon>Bacillati</taxon>
        <taxon>Actinomycetota</taxon>
        <taxon>Actinomycetes</taxon>
        <taxon>Micromonosporales</taxon>
        <taxon>Micromonosporaceae</taxon>
        <taxon>Actinoplanes</taxon>
    </lineage>
</organism>
<comment type="caution">
    <text evidence="2">The sequence shown here is derived from an EMBL/GenBank/DDBJ whole genome shotgun (WGS) entry which is preliminary data.</text>
</comment>
<evidence type="ECO:0000313" key="2">
    <source>
        <dbReference type="EMBL" id="GIF08882.1"/>
    </source>
</evidence>
<feature type="domain" description="PPM-type phosphatase" evidence="1">
    <location>
        <begin position="3"/>
        <end position="176"/>
    </location>
</feature>
<evidence type="ECO:0000259" key="1">
    <source>
        <dbReference type="Pfam" id="PF13672"/>
    </source>
</evidence>
<dbReference type="Pfam" id="PF13672">
    <property type="entry name" value="PP2C_2"/>
    <property type="match status" value="1"/>
</dbReference>
<dbReference type="InterPro" id="IPR036457">
    <property type="entry name" value="PPM-type-like_dom_sf"/>
</dbReference>
<gene>
    <name evidence="2" type="ORF">Asi03nite_64200</name>
</gene>
<sequence length="218" mass="23332">MTWVVEHLADHVSEQLNAAADKPLVEVVREAINLTMAEHGSACDLTDPLTPGAALAVVRVQQAVIEWLVLGDCAVAVDRCSTDPLVVIDDRVDHLSGAPVTDAQVRTYDPDFVATVRNQPGGFWVAAATPGAADQALTGEIDRAEARQVLLCSDGVTRLTERHNWTWSAMFAQASQHGPSSLIDAVREADATDPDPRRWRGKAHDDATAALIQLAGSV</sequence>
<evidence type="ECO:0000313" key="3">
    <source>
        <dbReference type="Proteomes" id="UP000629619"/>
    </source>
</evidence>
<accession>A0A919NDM1</accession>
<protein>
    <recommendedName>
        <fullName evidence="1">PPM-type phosphatase domain-containing protein</fullName>
    </recommendedName>
</protein>
<keyword evidence="3" id="KW-1185">Reference proteome</keyword>
<proteinExistence type="predicted"/>